<feature type="region of interest" description="Disordered" evidence="1">
    <location>
        <begin position="88"/>
        <end position="145"/>
    </location>
</feature>
<accession>A0AA38TVJ1</accession>
<sequence>MHGLLNAIFDSSLIRSVCLTVPSGKNDTWTFLHYITHDQRLKLVSLFIYVNYRITIADPSPQELPDGFEETPPPPSQISIPPVINATPITQVTPEPDQPTSSEDLSQSTGSEPAPAPSDLLPDPSLNEASTSGQVHQPPALQWTKDHPIDQVLGNLSSGVKTRRQSEIDDALCDPAWVSAMQEELAENKLDEVGTIIRNKARLVAQGNRQEEGIDYDETFAPVARLEAIRLFLAFAAHINFKVFQMDIKNAFLNGKLNEEFYVAQPPGFVDPKFPDHVYKLNKALYGLKQAPRAWYDTLSTFLLYKDFERGKIDSTLFLKKYPKHILLVQIYVDDIIFGSTNPKLCEKFELLMKTEYKMSMMGELTYFLGLQIKQCEKGIFINQGKYVLDMLKKFDLTSCTPMKTPMAPPLSLDKDSNGKPVDVTLLLGITGNKTCTAE</sequence>
<dbReference type="InterPro" id="IPR013103">
    <property type="entry name" value="RVT_2"/>
</dbReference>
<reference evidence="3" key="1">
    <citation type="submission" date="2023-03" db="EMBL/GenBank/DDBJ databases">
        <title>Chromosome-scale reference genome and RAD-based genetic map of yellow starthistle (Centaurea solstitialis) reveal putative structural variation and QTLs associated with invader traits.</title>
        <authorList>
            <person name="Reatini B."/>
            <person name="Cang F.A."/>
            <person name="Jiang Q."/>
            <person name="Mckibben M.T.W."/>
            <person name="Barker M.S."/>
            <person name="Rieseberg L.H."/>
            <person name="Dlugosch K.M."/>
        </authorList>
    </citation>
    <scope>NUCLEOTIDE SEQUENCE</scope>
    <source>
        <strain evidence="3">CAN-66</strain>
        <tissue evidence="3">Leaf</tissue>
    </source>
</reference>
<feature type="compositionally biased region" description="Polar residues" evidence="1">
    <location>
        <begin position="88"/>
        <end position="111"/>
    </location>
</feature>
<evidence type="ECO:0000313" key="4">
    <source>
        <dbReference type="Proteomes" id="UP001172457"/>
    </source>
</evidence>
<evidence type="ECO:0000313" key="3">
    <source>
        <dbReference type="EMBL" id="KAJ9557498.1"/>
    </source>
</evidence>
<dbReference type="Proteomes" id="UP001172457">
    <property type="component" value="Chromosome 3"/>
</dbReference>
<feature type="compositionally biased region" description="Low complexity" evidence="1">
    <location>
        <begin position="117"/>
        <end position="126"/>
    </location>
</feature>
<dbReference type="EMBL" id="JARYMX010000003">
    <property type="protein sequence ID" value="KAJ9557498.1"/>
    <property type="molecule type" value="Genomic_DNA"/>
</dbReference>
<gene>
    <name evidence="3" type="ORF">OSB04_012112</name>
</gene>
<dbReference type="AlphaFoldDB" id="A0AA38TVJ1"/>
<dbReference type="SUPFAM" id="SSF56672">
    <property type="entry name" value="DNA/RNA polymerases"/>
    <property type="match status" value="1"/>
</dbReference>
<proteinExistence type="predicted"/>
<name>A0AA38TVJ1_9ASTR</name>
<comment type="caution">
    <text evidence="3">The sequence shown here is derived from an EMBL/GenBank/DDBJ whole genome shotgun (WGS) entry which is preliminary data.</text>
</comment>
<keyword evidence="4" id="KW-1185">Reference proteome</keyword>
<feature type="domain" description="Reverse transcriptase Ty1/copia-type" evidence="2">
    <location>
        <begin position="190"/>
        <end position="408"/>
    </location>
</feature>
<evidence type="ECO:0000259" key="2">
    <source>
        <dbReference type="Pfam" id="PF07727"/>
    </source>
</evidence>
<dbReference type="Pfam" id="PF07727">
    <property type="entry name" value="RVT_2"/>
    <property type="match status" value="1"/>
</dbReference>
<protein>
    <recommendedName>
        <fullName evidence="2">Reverse transcriptase Ty1/copia-type domain-containing protein</fullName>
    </recommendedName>
</protein>
<organism evidence="3 4">
    <name type="scientific">Centaurea solstitialis</name>
    <name type="common">yellow star-thistle</name>
    <dbReference type="NCBI Taxonomy" id="347529"/>
    <lineage>
        <taxon>Eukaryota</taxon>
        <taxon>Viridiplantae</taxon>
        <taxon>Streptophyta</taxon>
        <taxon>Embryophyta</taxon>
        <taxon>Tracheophyta</taxon>
        <taxon>Spermatophyta</taxon>
        <taxon>Magnoliopsida</taxon>
        <taxon>eudicotyledons</taxon>
        <taxon>Gunneridae</taxon>
        <taxon>Pentapetalae</taxon>
        <taxon>asterids</taxon>
        <taxon>campanulids</taxon>
        <taxon>Asterales</taxon>
        <taxon>Asteraceae</taxon>
        <taxon>Carduoideae</taxon>
        <taxon>Cardueae</taxon>
        <taxon>Centaureinae</taxon>
        <taxon>Centaurea</taxon>
    </lineage>
</organism>
<feature type="region of interest" description="Disordered" evidence="1">
    <location>
        <begin position="63"/>
        <end position="82"/>
    </location>
</feature>
<dbReference type="InterPro" id="IPR043502">
    <property type="entry name" value="DNA/RNA_pol_sf"/>
</dbReference>
<evidence type="ECO:0000256" key="1">
    <source>
        <dbReference type="SAM" id="MobiDB-lite"/>
    </source>
</evidence>